<accession>A0ACB9EHP1</accession>
<sequence>MSNSLQFPSTPKASRLFVMAMTTTTLADIHPHIIQTHILPRLDGPSLSNTAAASSNLQALCSDQHLWADVCNSTWPSTNHPPLHHLISSFPDGHRSFFDDSFPVLVAEVNHRNRPRSCSKSQPDHSHHHHHLWPSELISAIDIRYQNDVIFSRVEITDTTNDDFLSPAFRIELNNDAVPGNFQPIDLKVDELAGADQETLSHLKESVTLNWILIDPTLKRAGNLSSIKAVSARQDWMSNETLLRYVTVLPGSEANEVVQCRIELVLGAGKGGVGLYVKEVSLKLQDLDCSCLNGREFLVITQGALMEENNVKRKVVVDDEERRKIYHKFKQVRRQRSEWVKKEEDKREFAIKLNYALTIVSFLFSVYFLSLMLR</sequence>
<keyword evidence="2" id="KW-1185">Reference proteome</keyword>
<dbReference type="Proteomes" id="UP001055879">
    <property type="component" value="Linkage Group LG02"/>
</dbReference>
<reference evidence="2" key="1">
    <citation type="journal article" date="2022" name="Mol. Ecol. Resour.">
        <title>The genomes of chicory, endive, great burdock and yacon provide insights into Asteraceae palaeo-polyploidization history and plant inulin production.</title>
        <authorList>
            <person name="Fan W."/>
            <person name="Wang S."/>
            <person name="Wang H."/>
            <person name="Wang A."/>
            <person name="Jiang F."/>
            <person name="Liu H."/>
            <person name="Zhao H."/>
            <person name="Xu D."/>
            <person name="Zhang Y."/>
        </authorList>
    </citation>
    <scope>NUCLEOTIDE SEQUENCE [LARGE SCALE GENOMIC DNA]</scope>
    <source>
        <strain evidence="2">cv. Niubang</strain>
    </source>
</reference>
<proteinExistence type="predicted"/>
<name>A0ACB9EHP1_ARCLA</name>
<organism evidence="1 2">
    <name type="scientific">Arctium lappa</name>
    <name type="common">Greater burdock</name>
    <name type="synonym">Lappa major</name>
    <dbReference type="NCBI Taxonomy" id="4217"/>
    <lineage>
        <taxon>Eukaryota</taxon>
        <taxon>Viridiplantae</taxon>
        <taxon>Streptophyta</taxon>
        <taxon>Embryophyta</taxon>
        <taxon>Tracheophyta</taxon>
        <taxon>Spermatophyta</taxon>
        <taxon>Magnoliopsida</taxon>
        <taxon>eudicotyledons</taxon>
        <taxon>Gunneridae</taxon>
        <taxon>Pentapetalae</taxon>
        <taxon>asterids</taxon>
        <taxon>campanulids</taxon>
        <taxon>Asterales</taxon>
        <taxon>Asteraceae</taxon>
        <taxon>Carduoideae</taxon>
        <taxon>Cardueae</taxon>
        <taxon>Arctiinae</taxon>
        <taxon>Arctium</taxon>
    </lineage>
</organism>
<reference evidence="1 2" key="2">
    <citation type="journal article" date="2022" name="Mol. Ecol. Resour.">
        <title>The genomes of chicory, endive, great burdock and yacon provide insights into Asteraceae paleo-polyploidization history and plant inulin production.</title>
        <authorList>
            <person name="Fan W."/>
            <person name="Wang S."/>
            <person name="Wang H."/>
            <person name="Wang A."/>
            <person name="Jiang F."/>
            <person name="Liu H."/>
            <person name="Zhao H."/>
            <person name="Xu D."/>
            <person name="Zhang Y."/>
        </authorList>
    </citation>
    <scope>NUCLEOTIDE SEQUENCE [LARGE SCALE GENOMIC DNA]</scope>
    <source>
        <strain evidence="2">cv. Niubang</strain>
    </source>
</reference>
<evidence type="ECO:0000313" key="1">
    <source>
        <dbReference type="EMBL" id="KAI3758241.1"/>
    </source>
</evidence>
<comment type="caution">
    <text evidence="1">The sequence shown here is derived from an EMBL/GenBank/DDBJ whole genome shotgun (WGS) entry which is preliminary data.</text>
</comment>
<gene>
    <name evidence="1" type="ORF">L6452_05795</name>
</gene>
<evidence type="ECO:0000313" key="2">
    <source>
        <dbReference type="Proteomes" id="UP001055879"/>
    </source>
</evidence>
<protein>
    <submittedName>
        <fullName evidence="1">Uncharacterized protein</fullName>
    </submittedName>
</protein>
<dbReference type="EMBL" id="CM042048">
    <property type="protein sequence ID" value="KAI3758241.1"/>
    <property type="molecule type" value="Genomic_DNA"/>
</dbReference>